<accession>A0A4R9LS28</accession>
<evidence type="ECO:0000256" key="1">
    <source>
        <dbReference type="SAM" id="MobiDB-lite"/>
    </source>
</evidence>
<reference evidence="3" key="1">
    <citation type="journal article" date="2019" name="PLoS Negl. Trop. Dis.">
        <title>Revisiting the worldwide diversity of Leptospira species in the environment.</title>
        <authorList>
            <person name="Vincent A.T."/>
            <person name="Schiettekatte O."/>
            <person name="Bourhy P."/>
            <person name="Veyrier F.J."/>
            <person name="Picardeau M."/>
        </authorList>
    </citation>
    <scope>NUCLEOTIDE SEQUENCE [LARGE SCALE GENOMIC DNA]</scope>
    <source>
        <strain evidence="3">201400974</strain>
    </source>
</reference>
<dbReference type="Proteomes" id="UP000298264">
    <property type="component" value="Unassembled WGS sequence"/>
</dbReference>
<name>A0A4R9LS28_9LEPT</name>
<evidence type="ECO:0000313" key="4">
    <source>
        <dbReference type="Proteomes" id="UP000298264"/>
    </source>
</evidence>
<organism evidence="3 4">
    <name type="scientific">Leptospira ilyithenensis</name>
    <dbReference type="NCBI Taxonomy" id="2484901"/>
    <lineage>
        <taxon>Bacteria</taxon>
        <taxon>Pseudomonadati</taxon>
        <taxon>Spirochaetota</taxon>
        <taxon>Spirochaetia</taxon>
        <taxon>Leptospirales</taxon>
        <taxon>Leptospiraceae</taxon>
        <taxon>Leptospira</taxon>
    </lineage>
</organism>
<dbReference type="EMBL" id="RQHV01000016">
    <property type="protein sequence ID" value="TGN14064.1"/>
    <property type="molecule type" value="Genomic_DNA"/>
</dbReference>
<dbReference type="Pfam" id="PF20248">
    <property type="entry name" value="DUF6603"/>
    <property type="match status" value="1"/>
</dbReference>
<protein>
    <recommendedName>
        <fullName evidence="2">DUF6603 domain-containing protein</fullName>
    </recommendedName>
</protein>
<dbReference type="OrthoDB" id="535891at2"/>
<feature type="region of interest" description="Disordered" evidence="1">
    <location>
        <begin position="680"/>
        <end position="700"/>
    </location>
</feature>
<dbReference type="InterPro" id="IPR046538">
    <property type="entry name" value="DUF6603"/>
</dbReference>
<evidence type="ECO:0000259" key="2">
    <source>
        <dbReference type="Pfam" id="PF20248"/>
    </source>
</evidence>
<proteinExistence type="predicted"/>
<dbReference type="RefSeq" id="WP_135762904.1">
    <property type="nucleotide sequence ID" value="NZ_RQHV01000016.1"/>
</dbReference>
<evidence type="ECO:0000313" key="3">
    <source>
        <dbReference type="EMBL" id="TGN14064.1"/>
    </source>
</evidence>
<gene>
    <name evidence="3" type="ORF">EHS11_02805</name>
</gene>
<sequence>MIITDLNDVKSWMSSLKSGQSAILSPNMFDPKGMIVTLFGLLPDNQLNLTINQLQSQTFTITGTTSFLGTDGTVANIVFSETTEGILQLNLSLTYPAQTSWSLIASFAIEFGSLVFQWIPYPDLGLYGLTIQTVLIVGTDQPLSLPVKVEVPTFEGEWILSGDFTSSNQITESALQSLAGNSDVLSLLSTELSDLTKFKLNHIEMAFTPNADTTKHACSWIGFQIEYDADWSFFSNLFTVQKIFLNFRILKPLDPSNPKGNTSSRALEATINGYLTIDSVPIEIGGQFPQKKIYARYPPEPTPPFFYEPDPALPLKLNSVFSYLNLTIPSFFPDIEIGHVDLVFRMPTSLFECKLRVDTPIPLFGIAGNEVTLDVLYVDITGSHDPATKQNQGGGLIYGLFTIGSSSPVTIFLSANYYSQTPGMVLKGTISNLPVGEMIDWLSTKLGIGDLPGFIGQISLATLNMEYDTSSKNFNLIGNGSFPVSGQNVQIDFTVAITQGTTIQRQLTGAITLNSGYVFNIDFTQNSDSVFVASYTNSSGTSVALKNIISGLSTEIASIIPDDFTLELKDAFLCIYQNPNEHVTDFVFGIDLGGFNLSDIPIVGSQLSDSQTLSIDGLRVLVSSSSSISQTDVISINNALPPALQKLPAAGISSEFLISASLNFGSEAESVVLPLGNTNSPARSNSTANSPAVTTAPSPASVPSDTSQWFNIQKSFGPISIHRLGVRYANGAILFLLDADLEAGGLTISLLGLSFGSALSHFDPQFSLNGLGIDYQNGPLEIGGAFLAQNGTYSGFAIIRSSIMQLSGLGSYADCQGHPSFFIYLNYSEPLGGPPYFYVMGLAGGFGYNRSLLIPDVSQIQNFPFVQIALGQSSVGTEDPSSVLQYLVQQGLSDPSIGDYWFAAGIRFLTFQMIDSFALATARFGDHFELDLVGLSTLTIPSDVSNPLAEAQMALKATFAPEDGFLGLSAQLTPESYILSRDCHLTGGFAYYLWFDGDHAGDFVVSLGGYHPSFIPPPHYPTVPRIGLNWQLSSNISIQGYCYFSMTPGYLMAGGGLEAVWSCGGLRAWFTAYADFLLRWKPFYYEADVGVDMGVSYRFSIDLLFTTIHITISVHLGADIYFHGPDFSGVAHIHLWIVSFTIRFGSGSDGPSPIDWPTFKSSFLPQKNGTYSVCAISVVSGLVKDLSGDITSKVNFIINPHTFRLSVASAVPAKTATYGSSTITSTNEIFGISPMDLASTDFSESGLSIAITRDGESAEEDFVFLPDYKNVPESLWGESMHAALNADALVPGVLNGFDIFPAPIPNPAVTASIPSFRLEFTDDPINDAYIWSLGGDPLIQSLTPEARRQNIQSTIGTASAARETLFSTFGFTNADFDLTNLASTTTTAFVTAPQVYT</sequence>
<comment type="caution">
    <text evidence="3">The sequence shown here is derived from an EMBL/GenBank/DDBJ whole genome shotgun (WGS) entry which is preliminary data.</text>
</comment>
<feature type="domain" description="DUF6603" evidence="2">
    <location>
        <begin position="712"/>
        <end position="1207"/>
    </location>
</feature>
<keyword evidence="4" id="KW-1185">Reference proteome</keyword>